<evidence type="ECO:0000256" key="2">
    <source>
        <dbReference type="SAM" id="SignalP"/>
    </source>
</evidence>
<dbReference type="Pfam" id="PF17175">
    <property type="entry name" value="MOLO1"/>
    <property type="match status" value="1"/>
</dbReference>
<dbReference type="EnsemblMetazoa" id="SSS_8918s_mrna">
    <property type="protein sequence ID" value="KAF7496667.1"/>
    <property type="gene ID" value="SSS_8918"/>
</dbReference>
<dbReference type="OrthoDB" id="8062037at2759"/>
<keyword evidence="1" id="KW-1133">Transmembrane helix</keyword>
<dbReference type="GO" id="GO:0005892">
    <property type="term" value="C:acetylcholine-gated channel complex"/>
    <property type="evidence" value="ECO:0007669"/>
    <property type="project" value="InterPro"/>
</dbReference>
<keyword evidence="2" id="KW-0732">Signal</keyword>
<sequence>MDRFLLSFLIWQLCNIIILLLKIVDSDEEVGASMHLWTPEDYPSLIVETEYCNRNVLNLSTSICDPDGILNLDEVQKLDRLISFGQNSSVCLCPPCRNSSEYGLMMKIGLLRSMRVHSNISIEQNVRVFAEQIRTKWNMSNSCKNDVLVFVAIAFDKVIISMGSAAKKIISNKELDELIHEATKQLASESLHTSLEGIIQILQQKANFYKPVPIGFDLNLGIFSLTLIGFVLAITIVALLWCFIERNRKKSDRRKTAQISAEKTTEYELVSDKDQN</sequence>
<keyword evidence="5" id="KW-1185">Reference proteome</keyword>
<reference evidence="4" key="3">
    <citation type="submission" date="2022-06" db="UniProtKB">
        <authorList>
            <consortium name="EnsemblMetazoa"/>
        </authorList>
    </citation>
    <scope>IDENTIFICATION</scope>
</reference>
<keyword evidence="1" id="KW-0472">Membrane</keyword>
<feature type="chain" id="PRO_5038259390" description="TPM domain-containing protein" evidence="2">
    <location>
        <begin position="27"/>
        <end position="276"/>
    </location>
</feature>
<evidence type="ECO:0000313" key="4">
    <source>
        <dbReference type="EnsemblMetazoa" id="KAF7496667.1"/>
    </source>
</evidence>
<feature type="transmembrane region" description="Helical" evidence="1">
    <location>
        <begin position="220"/>
        <end position="244"/>
    </location>
</feature>
<name>A0A834RGX6_SARSC</name>
<accession>A0A834RGX6</accession>
<dbReference type="Gene3D" id="3.10.310.50">
    <property type="match status" value="1"/>
</dbReference>
<proteinExistence type="predicted"/>
<dbReference type="InterPro" id="IPR033438">
    <property type="entry name" value="MOLO1"/>
</dbReference>
<dbReference type="EMBL" id="WVUK01000002">
    <property type="protein sequence ID" value="KAF7496667.1"/>
    <property type="molecule type" value="Genomic_DNA"/>
</dbReference>
<evidence type="ECO:0000313" key="3">
    <source>
        <dbReference type="EMBL" id="KAF7496667.1"/>
    </source>
</evidence>
<keyword evidence="1" id="KW-0812">Transmembrane</keyword>
<evidence type="ECO:0000313" key="5">
    <source>
        <dbReference type="Proteomes" id="UP000070412"/>
    </source>
</evidence>
<evidence type="ECO:0000256" key="1">
    <source>
        <dbReference type="SAM" id="Phobius"/>
    </source>
</evidence>
<dbReference type="OMA" id="SGWFYQG"/>
<dbReference type="PANTHER" id="PTHR33748">
    <property type="entry name" value="PROTEIN CBG04600"/>
    <property type="match status" value="1"/>
</dbReference>
<dbReference type="PANTHER" id="PTHR33748:SF5">
    <property type="entry name" value="GROUND-LIKE DOMAIN-CONTAINING PROTEIN"/>
    <property type="match status" value="1"/>
</dbReference>
<organism evidence="3">
    <name type="scientific">Sarcoptes scabiei</name>
    <name type="common">Itch mite</name>
    <name type="synonym">Acarus scabiei</name>
    <dbReference type="NCBI Taxonomy" id="52283"/>
    <lineage>
        <taxon>Eukaryota</taxon>
        <taxon>Metazoa</taxon>
        <taxon>Ecdysozoa</taxon>
        <taxon>Arthropoda</taxon>
        <taxon>Chelicerata</taxon>
        <taxon>Arachnida</taxon>
        <taxon>Acari</taxon>
        <taxon>Acariformes</taxon>
        <taxon>Sarcoptiformes</taxon>
        <taxon>Astigmata</taxon>
        <taxon>Psoroptidia</taxon>
        <taxon>Sarcoptoidea</taxon>
        <taxon>Sarcoptidae</taxon>
        <taxon>Sarcoptinae</taxon>
        <taxon>Sarcoptes</taxon>
    </lineage>
</organism>
<protein>
    <recommendedName>
        <fullName evidence="6">TPM domain-containing protein</fullName>
    </recommendedName>
</protein>
<gene>
    <name evidence="3" type="ORF">SSS_8918</name>
</gene>
<reference evidence="3" key="2">
    <citation type="submission" date="2020-01" db="EMBL/GenBank/DDBJ databases">
        <authorList>
            <person name="Korhonen P.K.K."/>
            <person name="Guangxu M.G."/>
            <person name="Wang T.W."/>
            <person name="Stroehlein A.J.S."/>
            <person name="Young N.D."/>
            <person name="Ang C.-S.A."/>
            <person name="Fernando D.W.F."/>
            <person name="Lu H.L."/>
            <person name="Taylor S.T."/>
            <person name="Ehtesham M.E.M."/>
            <person name="Najaraj S.H.N."/>
            <person name="Harsha G.H.G."/>
            <person name="Madugundu A.M."/>
            <person name="Renuse S.R."/>
            <person name="Holt D.H."/>
            <person name="Pandey A.P."/>
            <person name="Papenfuss A.P."/>
            <person name="Gasser R.B.G."/>
            <person name="Fischer K.F."/>
        </authorList>
    </citation>
    <scope>NUCLEOTIDE SEQUENCE</scope>
    <source>
        <strain evidence="3">SSS_KF_BRIS2020</strain>
    </source>
</reference>
<feature type="signal peptide" evidence="2">
    <location>
        <begin position="1"/>
        <end position="26"/>
    </location>
</feature>
<dbReference type="Proteomes" id="UP000070412">
    <property type="component" value="Unassembled WGS sequence"/>
</dbReference>
<dbReference type="AlphaFoldDB" id="A0A834RGX6"/>
<evidence type="ECO:0008006" key="6">
    <source>
        <dbReference type="Google" id="ProtNLM"/>
    </source>
</evidence>
<reference evidence="5" key="1">
    <citation type="journal article" date="2020" name="PLoS Negl. Trop. Dis.">
        <title>High-quality nuclear genome for Sarcoptes scabiei-A critical resource for a neglected parasite.</title>
        <authorList>
            <person name="Korhonen P.K."/>
            <person name="Gasser R.B."/>
            <person name="Ma G."/>
            <person name="Wang T."/>
            <person name="Stroehlein A.J."/>
            <person name="Young N.D."/>
            <person name="Ang C.S."/>
            <person name="Fernando D.D."/>
            <person name="Lu H.C."/>
            <person name="Taylor S."/>
            <person name="Reynolds S.L."/>
            <person name="Mofiz E."/>
            <person name="Najaraj S.H."/>
            <person name="Gowda H."/>
            <person name="Madugundu A."/>
            <person name="Renuse S."/>
            <person name="Holt D."/>
            <person name="Pandey A."/>
            <person name="Papenfuss A.T."/>
            <person name="Fischer K."/>
        </authorList>
    </citation>
    <scope>NUCLEOTIDE SEQUENCE [LARGE SCALE GENOMIC DNA]</scope>
</reference>